<evidence type="ECO:0000256" key="2">
    <source>
        <dbReference type="SAM" id="Phobius"/>
    </source>
</evidence>
<keyword evidence="2" id="KW-1133">Transmembrane helix</keyword>
<protein>
    <submittedName>
        <fullName evidence="3">Uncharacterized protein</fullName>
    </submittedName>
</protein>
<comment type="caution">
    <text evidence="3">The sequence shown here is derived from an EMBL/GenBank/DDBJ whole genome shotgun (WGS) entry which is preliminary data.</text>
</comment>
<evidence type="ECO:0000313" key="3">
    <source>
        <dbReference type="EMBL" id="ETO67844.1"/>
    </source>
</evidence>
<organism evidence="3 4">
    <name type="scientific">Phytophthora nicotianae P1976</name>
    <dbReference type="NCBI Taxonomy" id="1317066"/>
    <lineage>
        <taxon>Eukaryota</taxon>
        <taxon>Sar</taxon>
        <taxon>Stramenopiles</taxon>
        <taxon>Oomycota</taxon>
        <taxon>Peronosporomycetes</taxon>
        <taxon>Peronosporales</taxon>
        <taxon>Peronosporaceae</taxon>
        <taxon>Phytophthora</taxon>
    </lineage>
</organism>
<dbReference type="EMBL" id="ANJA01002819">
    <property type="protein sequence ID" value="ETO67844.1"/>
    <property type="molecule type" value="Genomic_DNA"/>
</dbReference>
<proteinExistence type="predicted"/>
<dbReference type="Proteomes" id="UP000028582">
    <property type="component" value="Unassembled WGS sequence"/>
</dbReference>
<feature type="region of interest" description="Disordered" evidence="1">
    <location>
        <begin position="70"/>
        <end position="104"/>
    </location>
</feature>
<sequence>MLYFGYMAVISGALALLTGAVGVGASLWFTRKIYASIKVKAVKSGVAPPAASAVSVTSIGMKRKSADDIAEWSQRQCETKEQETGTTTAQEVDDFSQKKYPSAR</sequence>
<keyword evidence="2" id="KW-0812">Transmembrane</keyword>
<keyword evidence="2" id="KW-0472">Membrane</keyword>
<reference evidence="3 4" key="1">
    <citation type="submission" date="2013-11" db="EMBL/GenBank/DDBJ databases">
        <title>The Genome Sequence of Phytophthora parasitica P1976.</title>
        <authorList>
            <consortium name="The Broad Institute Genomics Platform"/>
            <person name="Russ C."/>
            <person name="Tyler B."/>
            <person name="Panabieres F."/>
            <person name="Shan W."/>
            <person name="Tripathy S."/>
            <person name="Grunwald N."/>
            <person name="Machado M."/>
            <person name="Johnson C.S."/>
            <person name="Walker B."/>
            <person name="Young S."/>
            <person name="Zeng Q."/>
            <person name="Gargeya S."/>
            <person name="Fitzgerald M."/>
            <person name="Haas B."/>
            <person name="Abouelleil A."/>
            <person name="Allen A.W."/>
            <person name="Alvarado L."/>
            <person name="Arachchi H.M."/>
            <person name="Berlin A.M."/>
            <person name="Chapman S.B."/>
            <person name="Gainer-Dewar J."/>
            <person name="Goldberg J."/>
            <person name="Griggs A."/>
            <person name="Gujja S."/>
            <person name="Hansen M."/>
            <person name="Howarth C."/>
            <person name="Imamovic A."/>
            <person name="Ireland A."/>
            <person name="Larimer J."/>
            <person name="McCowan C."/>
            <person name="Murphy C."/>
            <person name="Pearson M."/>
            <person name="Poon T.W."/>
            <person name="Priest M."/>
            <person name="Roberts A."/>
            <person name="Saif S."/>
            <person name="Shea T."/>
            <person name="Sisk P."/>
            <person name="Sykes S."/>
            <person name="Wortman J."/>
            <person name="Nusbaum C."/>
            <person name="Birren B."/>
        </authorList>
    </citation>
    <scope>NUCLEOTIDE SEQUENCE [LARGE SCALE GENOMIC DNA]</scope>
    <source>
        <strain evidence="3 4">P1976</strain>
    </source>
</reference>
<dbReference type="AlphaFoldDB" id="A0A080ZMI3"/>
<evidence type="ECO:0000256" key="1">
    <source>
        <dbReference type="SAM" id="MobiDB-lite"/>
    </source>
</evidence>
<accession>A0A080ZMI3</accession>
<gene>
    <name evidence="3" type="ORF">F444_15260</name>
</gene>
<name>A0A080ZMI3_PHYNI</name>
<feature type="transmembrane region" description="Helical" evidence="2">
    <location>
        <begin position="6"/>
        <end position="30"/>
    </location>
</feature>
<evidence type="ECO:0000313" key="4">
    <source>
        <dbReference type="Proteomes" id="UP000028582"/>
    </source>
</evidence>